<sequence>MSTRSISPEKEKNSRTSSSVARSEMFRTRTVLTTLLPPSSMARR</sequence>
<organism evidence="2">
    <name type="scientific">Arundo donax</name>
    <name type="common">Giant reed</name>
    <name type="synonym">Donax arundinaceus</name>
    <dbReference type="NCBI Taxonomy" id="35708"/>
    <lineage>
        <taxon>Eukaryota</taxon>
        <taxon>Viridiplantae</taxon>
        <taxon>Streptophyta</taxon>
        <taxon>Embryophyta</taxon>
        <taxon>Tracheophyta</taxon>
        <taxon>Spermatophyta</taxon>
        <taxon>Magnoliopsida</taxon>
        <taxon>Liliopsida</taxon>
        <taxon>Poales</taxon>
        <taxon>Poaceae</taxon>
        <taxon>PACMAD clade</taxon>
        <taxon>Arundinoideae</taxon>
        <taxon>Arundineae</taxon>
        <taxon>Arundo</taxon>
    </lineage>
</organism>
<evidence type="ECO:0000256" key="1">
    <source>
        <dbReference type="SAM" id="MobiDB-lite"/>
    </source>
</evidence>
<evidence type="ECO:0000313" key="2">
    <source>
        <dbReference type="EMBL" id="JAD84332.1"/>
    </source>
</evidence>
<dbReference type="EMBL" id="GBRH01213563">
    <property type="protein sequence ID" value="JAD84332.1"/>
    <property type="molecule type" value="Transcribed_RNA"/>
</dbReference>
<reference evidence="2" key="2">
    <citation type="journal article" date="2015" name="Data Brief">
        <title>Shoot transcriptome of the giant reed, Arundo donax.</title>
        <authorList>
            <person name="Barrero R.A."/>
            <person name="Guerrero F.D."/>
            <person name="Moolhuijzen P."/>
            <person name="Goolsby J.A."/>
            <person name="Tidwell J."/>
            <person name="Bellgard S.E."/>
            <person name="Bellgard M.I."/>
        </authorList>
    </citation>
    <scope>NUCLEOTIDE SEQUENCE</scope>
    <source>
        <tissue evidence="2">Shoot tissue taken approximately 20 cm above the soil surface</tissue>
    </source>
</reference>
<accession>A0A0A9DKM3</accession>
<proteinExistence type="predicted"/>
<feature type="region of interest" description="Disordered" evidence="1">
    <location>
        <begin position="1"/>
        <end position="26"/>
    </location>
</feature>
<reference evidence="2" key="1">
    <citation type="submission" date="2014-09" db="EMBL/GenBank/DDBJ databases">
        <authorList>
            <person name="Magalhaes I.L.F."/>
            <person name="Oliveira U."/>
            <person name="Santos F.R."/>
            <person name="Vidigal T.H.D.A."/>
            <person name="Brescovit A.D."/>
            <person name="Santos A.J."/>
        </authorList>
    </citation>
    <scope>NUCLEOTIDE SEQUENCE</scope>
    <source>
        <tissue evidence="2">Shoot tissue taken approximately 20 cm above the soil surface</tissue>
    </source>
</reference>
<dbReference type="AlphaFoldDB" id="A0A0A9DKM3"/>
<protein>
    <submittedName>
        <fullName evidence="2">Uncharacterized protein</fullName>
    </submittedName>
</protein>
<name>A0A0A9DKM3_ARUDO</name>